<evidence type="ECO:0000256" key="2">
    <source>
        <dbReference type="ARBA" id="ARBA00006939"/>
    </source>
</evidence>
<evidence type="ECO:0000256" key="11">
    <source>
        <dbReference type="SAM" id="MobiDB-lite"/>
    </source>
</evidence>
<keyword evidence="5" id="KW-0862">Zinc</keyword>
<evidence type="ECO:0000256" key="1">
    <source>
        <dbReference type="ARBA" id="ARBA00004651"/>
    </source>
</evidence>
<evidence type="ECO:0000256" key="8">
    <source>
        <dbReference type="ARBA" id="ARBA00040593"/>
    </source>
</evidence>
<evidence type="ECO:0000256" key="7">
    <source>
        <dbReference type="ARBA" id="ARBA00023136"/>
    </source>
</evidence>
<evidence type="ECO:0000256" key="5">
    <source>
        <dbReference type="ARBA" id="ARBA00022833"/>
    </source>
</evidence>
<dbReference type="AlphaFoldDB" id="A0A7M5WQ74"/>
<reference evidence="13" key="1">
    <citation type="submission" date="2021-01" db="UniProtKB">
        <authorList>
            <consortium name="EnsemblMetazoa"/>
        </authorList>
    </citation>
    <scope>IDENTIFICATION</scope>
</reference>
<evidence type="ECO:0000313" key="14">
    <source>
        <dbReference type="Proteomes" id="UP000594262"/>
    </source>
</evidence>
<evidence type="ECO:0000256" key="10">
    <source>
        <dbReference type="ARBA" id="ARBA00042973"/>
    </source>
</evidence>
<feature type="transmembrane region" description="Helical" evidence="12">
    <location>
        <begin position="12"/>
        <end position="31"/>
    </location>
</feature>
<organism evidence="13 14">
    <name type="scientific">Clytia hemisphaerica</name>
    <dbReference type="NCBI Taxonomy" id="252671"/>
    <lineage>
        <taxon>Eukaryota</taxon>
        <taxon>Metazoa</taxon>
        <taxon>Cnidaria</taxon>
        <taxon>Hydrozoa</taxon>
        <taxon>Hydroidolina</taxon>
        <taxon>Leptothecata</taxon>
        <taxon>Obeliida</taxon>
        <taxon>Clytiidae</taxon>
        <taxon>Clytia</taxon>
    </lineage>
</organism>
<sequence length="370" mass="39697">MIEGENKVLQAFLGTLLTWGLTAAGSAMVFIFGHRRFNGKRKILDTSLGFAAGVMTAASYWSLLAPAIDMAEKSGTYGEKGAFAPVAVGFFLGGVFVFISDICIPKFATEDPSVALAMYNQRKKYEDKNSDNNPTLASIVSEEPSREIDQQSPATSDPELITSVENGDKVSLTDSIQLKIRNRKNAPDKPEMVLEYQIESREEKKAIEAAERKARYESWKRMLLLIIAITVHNIPEGLAVGVAFGAIGSSSSATFSSARSLAIGIGVQNFPEGMAVSVPLCAAGYSPLKSFWYGQLSGMVEPIFGVLGSLVVVVAEPILPYALAFAAGAMIYVVVDDIIPEANMCGNGRYASWGTMLGFIVMMSLDVALG</sequence>
<dbReference type="RefSeq" id="XP_066921971.1">
    <property type="nucleotide sequence ID" value="XM_067065870.1"/>
</dbReference>
<keyword evidence="6 12" id="KW-1133">Transmembrane helix</keyword>
<dbReference type="GeneID" id="136809351"/>
<dbReference type="Proteomes" id="UP000594262">
    <property type="component" value="Unplaced"/>
</dbReference>
<accession>A0A7M5WQ74</accession>
<protein>
    <recommendedName>
        <fullName evidence="8">Zinc transporter ZIP11</fullName>
    </recommendedName>
    <alternativeName>
        <fullName evidence="9">Solute carrier family 39 member 11</fullName>
    </alternativeName>
    <alternativeName>
        <fullName evidence="10">Zrt- and Irt-like protein 11</fullName>
    </alternativeName>
</protein>
<feature type="transmembrane region" description="Helical" evidence="12">
    <location>
        <begin position="318"/>
        <end position="335"/>
    </location>
</feature>
<dbReference type="EnsemblMetazoa" id="CLYHEMT000809.1">
    <property type="protein sequence ID" value="CLYHEMP000809.1"/>
    <property type="gene ID" value="CLYHEMG000809"/>
</dbReference>
<dbReference type="GO" id="GO:0005886">
    <property type="term" value="C:plasma membrane"/>
    <property type="evidence" value="ECO:0007669"/>
    <property type="project" value="UniProtKB-SubCell"/>
</dbReference>
<comment type="similarity">
    <text evidence="2">Belongs to the ZIP transporter (TC 2.A.5) family.</text>
</comment>
<name>A0A7M5WQ74_9CNID</name>
<comment type="subcellular location">
    <subcellularLocation>
        <location evidence="1">Cell membrane</location>
        <topology evidence="1">Multi-pass membrane protein</topology>
    </subcellularLocation>
</comment>
<dbReference type="OrthoDB" id="262547at2759"/>
<keyword evidence="4 12" id="KW-0812">Transmembrane</keyword>
<dbReference type="PANTHER" id="PTHR11040">
    <property type="entry name" value="ZINC/IRON TRANSPORTER"/>
    <property type="match status" value="1"/>
</dbReference>
<evidence type="ECO:0000256" key="9">
    <source>
        <dbReference type="ARBA" id="ARBA00042540"/>
    </source>
</evidence>
<feature type="transmembrane region" description="Helical" evidence="12">
    <location>
        <begin position="350"/>
        <end position="369"/>
    </location>
</feature>
<feature type="transmembrane region" description="Helical" evidence="12">
    <location>
        <begin position="83"/>
        <end position="104"/>
    </location>
</feature>
<keyword evidence="3" id="KW-1003">Cell membrane</keyword>
<dbReference type="GO" id="GO:0005385">
    <property type="term" value="F:zinc ion transmembrane transporter activity"/>
    <property type="evidence" value="ECO:0007669"/>
    <property type="project" value="TreeGrafter"/>
</dbReference>
<dbReference type="InterPro" id="IPR003689">
    <property type="entry name" value="ZIP"/>
</dbReference>
<feature type="transmembrane region" description="Helical" evidence="12">
    <location>
        <begin position="222"/>
        <end position="247"/>
    </location>
</feature>
<feature type="transmembrane region" description="Helical" evidence="12">
    <location>
        <begin position="43"/>
        <end position="63"/>
    </location>
</feature>
<evidence type="ECO:0000256" key="6">
    <source>
        <dbReference type="ARBA" id="ARBA00022989"/>
    </source>
</evidence>
<dbReference type="PANTHER" id="PTHR11040:SF211">
    <property type="entry name" value="ZINC TRANSPORTER ZIP11"/>
    <property type="match status" value="1"/>
</dbReference>
<keyword evidence="7 12" id="KW-0472">Membrane</keyword>
<evidence type="ECO:0000256" key="12">
    <source>
        <dbReference type="SAM" id="Phobius"/>
    </source>
</evidence>
<keyword evidence="14" id="KW-1185">Reference proteome</keyword>
<proteinExistence type="inferred from homology"/>
<dbReference type="Pfam" id="PF02535">
    <property type="entry name" value="Zip"/>
    <property type="match status" value="1"/>
</dbReference>
<evidence type="ECO:0000256" key="4">
    <source>
        <dbReference type="ARBA" id="ARBA00022692"/>
    </source>
</evidence>
<feature type="transmembrane region" description="Helical" evidence="12">
    <location>
        <begin position="292"/>
        <end position="313"/>
    </location>
</feature>
<evidence type="ECO:0000256" key="3">
    <source>
        <dbReference type="ARBA" id="ARBA00022475"/>
    </source>
</evidence>
<feature type="region of interest" description="Disordered" evidence="11">
    <location>
        <begin position="126"/>
        <end position="164"/>
    </location>
</feature>
<evidence type="ECO:0000313" key="13">
    <source>
        <dbReference type="EnsemblMetazoa" id="CLYHEMP000809.1"/>
    </source>
</evidence>